<comment type="caution">
    <text evidence="2">The sequence shown here is derived from an EMBL/GenBank/DDBJ whole genome shotgun (WGS) entry which is preliminary data.</text>
</comment>
<keyword evidence="1" id="KW-0472">Membrane</keyword>
<feature type="transmembrane region" description="Helical" evidence="1">
    <location>
        <begin position="188"/>
        <end position="210"/>
    </location>
</feature>
<keyword evidence="1" id="KW-0812">Transmembrane</keyword>
<accession>A0ABT8FYX7</accession>
<keyword evidence="1" id="KW-1133">Transmembrane helix</keyword>
<name>A0ABT8FYX7_9MICO</name>
<reference evidence="2" key="1">
    <citation type="submission" date="2023-06" db="EMBL/GenBank/DDBJ databases">
        <title>SYSU T00b26.</title>
        <authorList>
            <person name="Gao L."/>
            <person name="Fang B.-Z."/>
            <person name="Li W.-J."/>
        </authorList>
    </citation>
    <scope>NUCLEOTIDE SEQUENCE</scope>
    <source>
        <strain evidence="2">SYSU T00b26</strain>
    </source>
</reference>
<protein>
    <recommendedName>
        <fullName evidence="4">LPXTG-motif cell wall anchor domain-containing protein</fullName>
    </recommendedName>
</protein>
<dbReference type="RefSeq" id="WP_301126368.1">
    <property type="nucleotide sequence ID" value="NZ_JAUHPV010000002.1"/>
</dbReference>
<evidence type="ECO:0000256" key="1">
    <source>
        <dbReference type="SAM" id="Phobius"/>
    </source>
</evidence>
<evidence type="ECO:0000313" key="2">
    <source>
        <dbReference type="EMBL" id="MDN4472088.1"/>
    </source>
</evidence>
<gene>
    <name evidence="2" type="ORF">QQX04_03660</name>
</gene>
<proteinExistence type="predicted"/>
<organism evidence="2 3">
    <name type="scientific">Demequina zhanjiangensis</name>
    <dbReference type="NCBI Taxonomy" id="3051659"/>
    <lineage>
        <taxon>Bacteria</taxon>
        <taxon>Bacillati</taxon>
        <taxon>Actinomycetota</taxon>
        <taxon>Actinomycetes</taxon>
        <taxon>Micrococcales</taxon>
        <taxon>Demequinaceae</taxon>
        <taxon>Demequina</taxon>
    </lineage>
</organism>
<evidence type="ECO:0000313" key="3">
    <source>
        <dbReference type="Proteomes" id="UP001172738"/>
    </source>
</evidence>
<evidence type="ECO:0008006" key="4">
    <source>
        <dbReference type="Google" id="ProtNLM"/>
    </source>
</evidence>
<keyword evidence="3" id="KW-1185">Reference proteome</keyword>
<dbReference type="EMBL" id="JAUHPV010000002">
    <property type="protein sequence ID" value="MDN4472088.1"/>
    <property type="molecule type" value="Genomic_DNA"/>
</dbReference>
<sequence length="231" mass="24523">MVKKLNILGAFLALVGAAFVAAGLFAYSQVAAGANSLQKFSEAQNVQLSYNEDGVLIDRGTVEGAEGILDLLENDWGYNVNYSELDPNDPLVNTGSEYMYQMALVGYHTLHGTTTVVLEEDVEYNGEVFEAGTYEVETDGRYWADFDRMHPLEGPARAQAWNPTAHALFGELGVGSVTASTLQLGTGISAFIGGLGLVFIALGAAAVWFASGLKKESAATVAADDKELVNA</sequence>
<dbReference type="Proteomes" id="UP001172738">
    <property type="component" value="Unassembled WGS sequence"/>
</dbReference>